<dbReference type="Pfam" id="PF00999">
    <property type="entry name" value="Na_H_Exchanger"/>
    <property type="match status" value="1"/>
</dbReference>
<keyword evidence="7" id="KW-0406">Ion transport</keyword>
<dbReference type="PANTHER" id="PTHR32468:SF105">
    <property type="entry name" value="CATION_H+ EXCHANGER 3"/>
    <property type="match status" value="1"/>
</dbReference>
<dbReference type="GO" id="GO:0016020">
    <property type="term" value="C:membrane"/>
    <property type="evidence" value="ECO:0007669"/>
    <property type="project" value="UniProtKB-SubCell"/>
</dbReference>
<feature type="transmembrane region" description="Helical" evidence="10">
    <location>
        <begin position="109"/>
        <end position="128"/>
    </location>
</feature>
<dbReference type="InterPro" id="IPR057290">
    <property type="entry name" value="CHX17_C"/>
</dbReference>
<gene>
    <name evidence="13" type="ORF">VNO77_43838</name>
</gene>
<sequence>MATSRENGTASVHFNSLGPYEVCVKDDRNVGSYGIFFGDRPLDFVLPVTLCQLCIVIVFSRALYFLLRPMKTPKFTCNVLGGILLGPSFLGRSSGYWEVVFPPRQSGYLILVSLVGATYFLFIIALKMDVRMTIRGARSYWRLGVIPFVAAFVVVSALLDLYHKSTNIPSSKLSLAHTALSAIMAFSTFPVISEALIELNLIATELGQIAMSSCIINDLIHWLYLAVAHLMLLDNLKSSILFMVSLFLFILICIFILRPAMKMIARSTPVGRPVKEIYVVFILLGVLVMAGLADAIGISFLIGSFIFGIIIPSGPPLGTTIVERSEYIISEFLLPFFFIYIGMNANISHVHRDWKMFITLQGIFLAGVLAKLLVSVLVCLTYNIRPRHGAILGLMLNIKGITELIAFAKLKKLKLLDEETFSNLVFSVVFTTASVAPLVEYLYKHRPRLLEGESLYEGDLRTIQKTARTTEFRIICCVHSEANVRGMTTLLEAFNPVLESPICVYVIHFIELMGQSSSILLPIKFKQNKKFLSVNYPNTNPIIRAFENYSNNSSGPVTVLPYINIAPYKSMHDAVCNLSHDKLVPLIIIPFHENNNIDLAGYVATSIRKMNSTLQARAPCSLGVLVDRNSRLGVCNTNLFFNVGVIFIGGADDREALALAIRMSDRSNTRVSLFRFVVMRKKLTGGNDELSKEEQLEEQEDMMMDEGLIDEFKSMRFGNGCVSWYDITVEDGVEVLDAIRNLEGNYDLVMVGRRHPSVESLNDEEMANFIENAENLGTVGDMLSSTEFCMGMVPVLVTRCGGKGAVSTSNSKLDRLSSVNFSQKSLPVD</sequence>
<name>A0AAN9JUV1_CANGL</name>
<dbReference type="InterPro" id="IPR006153">
    <property type="entry name" value="Cation/H_exchanger_TM"/>
</dbReference>
<keyword evidence="4 10" id="KW-0812">Transmembrane</keyword>
<dbReference type="GO" id="GO:0015297">
    <property type="term" value="F:antiporter activity"/>
    <property type="evidence" value="ECO:0007669"/>
    <property type="project" value="InterPro"/>
</dbReference>
<feature type="transmembrane region" description="Helical" evidence="10">
    <location>
        <begin position="327"/>
        <end position="345"/>
    </location>
</feature>
<keyword evidence="3" id="KW-0633">Potassium transport</keyword>
<evidence type="ECO:0000256" key="6">
    <source>
        <dbReference type="ARBA" id="ARBA00022989"/>
    </source>
</evidence>
<evidence type="ECO:0000256" key="9">
    <source>
        <dbReference type="ARBA" id="ARBA00038341"/>
    </source>
</evidence>
<dbReference type="Proteomes" id="UP001367508">
    <property type="component" value="Unassembled WGS sequence"/>
</dbReference>
<accession>A0AAN9JUV1</accession>
<keyword evidence="8 10" id="KW-0472">Membrane</keyword>
<keyword evidence="6 10" id="KW-1133">Transmembrane helix</keyword>
<feature type="transmembrane region" description="Helical" evidence="10">
    <location>
        <begin position="238"/>
        <end position="257"/>
    </location>
</feature>
<evidence type="ECO:0000256" key="1">
    <source>
        <dbReference type="ARBA" id="ARBA00004141"/>
    </source>
</evidence>
<dbReference type="EMBL" id="JAYMYQ010000011">
    <property type="protein sequence ID" value="KAK7305925.1"/>
    <property type="molecule type" value="Genomic_DNA"/>
</dbReference>
<comment type="subcellular location">
    <subcellularLocation>
        <location evidence="1">Membrane</location>
        <topology evidence="1">Multi-pass membrane protein</topology>
    </subcellularLocation>
</comment>
<feature type="transmembrane region" description="Helical" evidence="10">
    <location>
        <begin position="79"/>
        <end position="97"/>
    </location>
</feature>
<evidence type="ECO:0000256" key="10">
    <source>
        <dbReference type="SAM" id="Phobius"/>
    </source>
</evidence>
<dbReference type="GO" id="GO:0006885">
    <property type="term" value="P:regulation of pH"/>
    <property type="evidence" value="ECO:0007669"/>
    <property type="project" value="TreeGrafter"/>
</dbReference>
<evidence type="ECO:0000256" key="3">
    <source>
        <dbReference type="ARBA" id="ARBA00022538"/>
    </source>
</evidence>
<evidence type="ECO:0000259" key="12">
    <source>
        <dbReference type="Pfam" id="PF23259"/>
    </source>
</evidence>
<dbReference type="PANTHER" id="PTHR32468">
    <property type="entry name" value="CATION/H + ANTIPORTER"/>
    <property type="match status" value="1"/>
</dbReference>
<organism evidence="13 14">
    <name type="scientific">Canavalia gladiata</name>
    <name type="common">Sword bean</name>
    <name type="synonym">Dolichos gladiatus</name>
    <dbReference type="NCBI Taxonomy" id="3824"/>
    <lineage>
        <taxon>Eukaryota</taxon>
        <taxon>Viridiplantae</taxon>
        <taxon>Streptophyta</taxon>
        <taxon>Embryophyta</taxon>
        <taxon>Tracheophyta</taxon>
        <taxon>Spermatophyta</taxon>
        <taxon>Magnoliopsida</taxon>
        <taxon>eudicotyledons</taxon>
        <taxon>Gunneridae</taxon>
        <taxon>Pentapetalae</taxon>
        <taxon>rosids</taxon>
        <taxon>fabids</taxon>
        <taxon>Fabales</taxon>
        <taxon>Fabaceae</taxon>
        <taxon>Papilionoideae</taxon>
        <taxon>50 kb inversion clade</taxon>
        <taxon>NPAAA clade</taxon>
        <taxon>indigoferoid/millettioid clade</taxon>
        <taxon>Phaseoleae</taxon>
        <taxon>Canavalia</taxon>
    </lineage>
</organism>
<comment type="similarity">
    <text evidence="9">Belongs to the monovalent cation:proton antiporter 2 (CPA2) transporter (TC 2.A.37) family. CHX (TC 2.A.37.4) subfamily.</text>
</comment>
<feature type="transmembrane region" description="Helical" evidence="10">
    <location>
        <begin position="209"/>
        <end position="232"/>
    </location>
</feature>
<feature type="domain" description="Cation/H(+) antiporter C-terminal" evidence="12">
    <location>
        <begin position="642"/>
        <end position="798"/>
    </location>
</feature>
<protein>
    <recommendedName>
        <fullName evidence="15">Cation/H+ exchanger domain-containing protein</fullName>
    </recommendedName>
</protein>
<evidence type="ECO:0000313" key="14">
    <source>
        <dbReference type="Proteomes" id="UP001367508"/>
    </source>
</evidence>
<dbReference type="InterPro" id="IPR038770">
    <property type="entry name" value="Na+/solute_symporter_sf"/>
</dbReference>
<evidence type="ECO:0000256" key="2">
    <source>
        <dbReference type="ARBA" id="ARBA00022448"/>
    </source>
</evidence>
<evidence type="ECO:0000256" key="8">
    <source>
        <dbReference type="ARBA" id="ARBA00023136"/>
    </source>
</evidence>
<dbReference type="Gene3D" id="1.20.1530.20">
    <property type="match status" value="1"/>
</dbReference>
<keyword evidence="2" id="KW-0813">Transport</keyword>
<comment type="caution">
    <text evidence="13">The sequence shown here is derived from an EMBL/GenBank/DDBJ whole genome shotgun (WGS) entry which is preliminary data.</text>
</comment>
<dbReference type="AlphaFoldDB" id="A0AAN9JUV1"/>
<keyword evidence="5" id="KW-0630">Potassium</keyword>
<evidence type="ECO:0000256" key="7">
    <source>
        <dbReference type="ARBA" id="ARBA00023065"/>
    </source>
</evidence>
<proteinExistence type="inferred from homology"/>
<feature type="domain" description="Cation/H+ exchanger transmembrane" evidence="11">
    <location>
        <begin position="62"/>
        <end position="439"/>
    </location>
</feature>
<feature type="transmembrane region" description="Helical" evidence="10">
    <location>
        <begin position="390"/>
        <end position="408"/>
    </location>
</feature>
<evidence type="ECO:0008006" key="15">
    <source>
        <dbReference type="Google" id="ProtNLM"/>
    </source>
</evidence>
<feature type="transmembrane region" description="Helical" evidence="10">
    <location>
        <begin position="278"/>
        <end position="307"/>
    </location>
</feature>
<evidence type="ECO:0000259" key="11">
    <source>
        <dbReference type="Pfam" id="PF00999"/>
    </source>
</evidence>
<feature type="transmembrane region" description="Helical" evidence="10">
    <location>
        <begin position="179"/>
        <end position="197"/>
    </location>
</feature>
<evidence type="ECO:0000256" key="4">
    <source>
        <dbReference type="ARBA" id="ARBA00022692"/>
    </source>
</evidence>
<feature type="transmembrane region" description="Helical" evidence="10">
    <location>
        <begin position="44"/>
        <end position="67"/>
    </location>
</feature>
<dbReference type="GO" id="GO:0006813">
    <property type="term" value="P:potassium ion transport"/>
    <property type="evidence" value="ECO:0007669"/>
    <property type="project" value="UniProtKB-KW"/>
</dbReference>
<keyword evidence="14" id="KW-1185">Reference proteome</keyword>
<dbReference type="GO" id="GO:1902600">
    <property type="term" value="P:proton transmembrane transport"/>
    <property type="evidence" value="ECO:0007669"/>
    <property type="project" value="InterPro"/>
</dbReference>
<evidence type="ECO:0000256" key="5">
    <source>
        <dbReference type="ARBA" id="ARBA00022958"/>
    </source>
</evidence>
<reference evidence="13 14" key="1">
    <citation type="submission" date="2024-01" db="EMBL/GenBank/DDBJ databases">
        <title>The genomes of 5 underutilized Papilionoideae crops provide insights into root nodulation and disease resistanc.</title>
        <authorList>
            <person name="Jiang F."/>
        </authorList>
    </citation>
    <scope>NUCLEOTIDE SEQUENCE [LARGE SCALE GENOMIC DNA]</scope>
    <source>
        <strain evidence="13">LVBAO_FW01</strain>
        <tissue evidence="13">Leaves</tissue>
    </source>
</reference>
<feature type="transmembrane region" description="Helical" evidence="10">
    <location>
        <begin position="420"/>
        <end position="443"/>
    </location>
</feature>
<dbReference type="InterPro" id="IPR050794">
    <property type="entry name" value="CPA2_transporter"/>
</dbReference>
<feature type="transmembrane region" description="Helical" evidence="10">
    <location>
        <begin position="140"/>
        <end position="159"/>
    </location>
</feature>
<evidence type="ECO:0000313" key="13">
    <source>
        <dbReference type="EMBL" id="KAK7305925.1"/>
    </source>
</evidence>
<feature type="transmembrane region" description="Helical" evidence="10">
    <location>
        <begin position="357"/>
        <end position="384"/>
    </location>
</feature>
<dbReference type="Pfam" id="PF23259">
    <property type="entry name" value="CHX17_C"/>
    <property type="match status" value="1"/>
</dbReference>
<dbReference type="GO" id="GO:0012505">
    <property type="term" value="C:endomembrane system"/>
    <property type="evidence" value="ECO:0007669"/>
    <property type="project" value="TreeGrafter"/>
</dbReference>